<name>A0A8J7DZG7_9CYAN</name>
<sequence length="219" mass="25048">MQKKSTKTRRVEIRLSQSLYEKIVAIAVQKNEPIHPRSGKPKITSTLLELIHLGLEQINRSIPLNSPPHLLTESVDLKIQDLDNKIVKLQKLEERLLQLENKYENLADTLSLEISNSSAATEPPSVQESSTKEPQKTVEIIDAEIEVIDSLIEVAEETPNTPKEGLTQLELCNQFRIDYRTLVRDSKYAGFSNVPAYLEARTGYTAKKQGRWWRYYPHP</sequence>
<proteinExistence type="predicted"/>
<evidence type="ECO:0000313" key="2">
    <source>
        <dbReference type="EMBL" id="MBE9118115.1"/>
    </source>
</evidence>
<feature type="coiled-coil region" evidence="1">
    <location>
        <begin position="79"/>
        <end position="109"/>
    </location>
</feature>
<dbReference type="AlphaFoldDB" id="A0A8J7DZG7"/>
<dbReference type="EMBL" id="JADEWZ010000038">
    <property type="protein sequence ID" value="MBE9118115.1"/>
    <property type="molecule type" value="Genomic_DNA"/>
</dbReference>
<protein>
    <submittedName>
        <fullName evidence="2">Uncharacterized protein</fullName>
    </submittedName>
</protein>
<dbReference type="Proteomes" id="UP000654482">
    <property type="component" value="Unassembled WGS sequence"/>
</dbReference>
<evidence type="ECO:0000256" key="1">
    <source>
        <dbReference type="SAM" id="Coils"/>
    </source>
</evidence>
<accession>A0A8J7DZG7</accession>
<dbReference type="RefSeq" id="WP_194031204.1">
    <property type="nucleotide sequence ID" value="NZ_JADEWZ010000038.1"/>
</dbReference>
<evidence type="ECO:0000313" key="3">
    <source>
        <dbReference type="Proteomes" id="UP000654482"/>
    </source>
</evidence>
<gene>
    <name evidence="2" type="ORF">IQ249_19660</name>
</gene>
<reference evidence="2" key="1">
    <citation type="submission" date="2020-10" db="EMBL/GenBank/DDBJ databases">
        <authorList>
            <person name="Castelo-Branco R."/>
            <person name="Eusebio N."/>
            <person name="Adriana R."/>
            <person name="Vieira A."/>
            <person name="Brugerolle De Fraissinette N."/>
            <person name="Rezende De Castro R."/>
            <person name="Schneider M.P."/>
            <person name="Vasconcelos V."/>
            <person name="Leao P.N."/>
        </authorList>
    </citation>
    <scope>NUCLEOTIDE SEQUENCE</scope>
    <source>
        <strain evidence="2">LEGE 07157</strain>
    </source>
</reference>
<comment type="caution">
    <text evidence="2">The sequence shown here is derived from an EMBL/GenBank/DDBJ whole genome shotgun (WGS) entry which is preliminary data.</text>
</comment>
<keyword evidence="1" id="KW-0175">Coiled coil</keyword>
<keyword evidence="3" id="KW-1185">Reference proteome</keyword>
<organism evidence="2 3">
    <name type="scientific">Lusitaniella coriacea LEGE 07157</name>
    <dbReference type="NCBI Taxonomy" id="945747"/>
    <lineage>
        <taxon>Bacteria</taxon>
        <taxon>Bacillati</taxon>
        <taxon>Cyanobacteriota</taxon>
        <taxon>Cyanophyceae</taxon>
        <taxon>Spirulinales</taxon>
        <taxon>Lusitaniellaceae</taxon>
        <taxon>Lusitaniella</taxon>
    </lineage>
</organism>